<evidence type="ECO:0000259" key="3">
    <source>
        <dbReference type="PROSITE" id="PS50855"/>
    </source>
</evidence>
<keyword evidence="5" id="KW-1185">Reference proteome</keyword>
<feature type="transmembrane region" description="Helical" evidence="2">
    <location>
        <begin position="478"/>
        <end position="502"/>
    </location>
</feature>
<feature type="transmembrane region" description="Helical" evidence="2">
    <location>
        <begin position="107"/>
        <end position="126"/>
    </location>
</feature>
<feature type="transmembrane region" description="Helical" evidence="2">
    <location>
        <begin position="300"/>
        <end position="318"/>
    </location>
</feature>
<dbReference type="PROSITE" id="PS50855">
    <property type="entry name" value="COX1"/>
    <property type="match status" value="1"/>
</dbReference>
<dbReference type="GO" id="GO:0009060">
    <property type="term" value="P:aerobic respiration"/>
    <property type="evidence" value="ECO:0007669"/>
    <property type="project" value="InterPro"/>
</dbReference>
<feature type="transmembrane region" description="Helical" evidence="2">
    <location>
        <begin position="212"/>
        <end position="231"/>
    </location>
</feature>
<dbReference type="GO" id="GO:0022904">
    <property type="term" value="P:respiratory electron transport chain"/>
    <property type="evidence" value="ECO:0007669"/>
    <property type="project" value="TreeGrafter"/>
</dbReference>
<dbReference type="GO" id="GO:0020037">
    <property type="term" value="F:heme binding"/>
    <property type="evidence" value="ECO:0007669"/>
    <property type="project" value="InterPro"/>
</dbReference>
<evidence type="ECO:0000313" key="4">
    <source>
        <dbReference type="EMBL" id="BBG23058.1"/>
    </source>
</evidence>
<evidence type="ECO:0000256" key="1">
    <source>
        <dbReference type="SAM" id="MobiDB-lite"/>
    </source>
</evidence>
<dbReference type="CDD" id="cd00919">
    <property type="entry name" value="Heme_Cu_Oxidase_I"/>
    <property type="match status" value="1"/>
</dbReference>
<dbReference type="KEGG" id="step:IC006_0342"/>
<evidence type="ECO:0000256" key="2">
    <source>
        <dbReference type="SAM" id="Phobius"/>
    </source>
</evidence>
<dbReference type="InterPro" id="IPR036927">
    <property type="entry name" value="Cyt_c_oxase-like_su1_sf"/>
</dbReference>
<sequence length="610" mass="68558">MLKIIYLAMTARELNRRDYEKLSKWASEYDQVKEREAKRSAILKVFYTEDYRMLAIKNVLFAVMWLFIGGAFALFLRSQAGLTSTGVPVVIAPYYYFQSMTNHVMDMIFGSVFSTVFAVSFYMIPALNGSRLVKWPKIANAGLWIATIGLFMMNLGGVENQYLFTFLNPLKASPTWYIGYIVMVIGEWMEMVSVLGTSFLGRIPGRLIPTSVGFIVMDMIMMALANISVFLDTLWSLMSPIGGLGINIFGVPNAEIWKGLFWFADHPLVYFAPYTLTGAIIAIIPLYAKRPVYSVRFTRWLIPVLFVLGASVYVHHLVDDPWPLILRDIFAQTSTALIAIPFAALWLLFFITLGDPRKLKWDVGLAFIYAAAIWNIIGGIQAEPTQPTPSVDPTVHNTLWLPSHFHIMLALYSVGGLLGVLYVVGPELWGRKWYSQKLGWLHFWGWQGGMGLLVTAFAIAGFYGAIRREVAWPAFYEVYYQMAMIGGWLAGFATILFAYNLILTLLYGEKVKETDIPMWAVQVIALERLGMRREGYKEEDMPLALPADGMIREISTETEREITRSGSGVVQGGSVNMKEAKIAEADGREIALGRGETTHEDGTSRLKPDV</sequence>
<dbReference type="AlphaFoldDB" id="A0A510DSB0"/>
<gene>
    <name evidence="4" type="ORF">IC006_0342</name>
</gene>
<dbReference type="PRINTS" id="PR01165">
    <property type="entry name" value="CYCOXIDASEI"/>
</dbReference>
<accession>A0A510DSB0</accession>
<name>A0A510DSB0_9CREN</name>
<dbReference type="Proteomes" id="UP000322983">
    <property type="component" value="Chromosome"/>
</dbReference>
<feature type="transmembrane region" description="Helical" evidence="2">
    <location>
        <begin position="363"/>
        <end position="382"/>
    </location>
</feature>
<dbReference type="SUPFAM" id="SSF81442">
    <property type="entry name" value="Cytochrome c oxidase subunit I-like"/>
    <property type="match status" value="1"/>
</dbReference>
<dbReference type="EMBL" id="AP018929">
    <property type="protein sequence ID" value="BBG23058.1"/>
    <property type="molecule type" value="Genomic_DNA"/>
</dbReference>
<reference evidence="4 5" key="1">
    <citation type="journal article" date="2020" name="Int. J. Syst. Evol. Microbiol.">
        <title>Sulfuracidifex tepidarius gen. nov., sp. nov. and transfer of Sulfolobus metallicus Huber and Stetter 1992 to the genus Sulfuracidifex as Sulfuracidifex metallicus comb. nov.</title>
        <authorList>
            <person name="Itoh T."/>
            <person name="Miura T."/>
            <person name="Sakai H.D."/>
            <person name="Kato S."/>
            <person name="Ohkuma M."/>
            <person name="Takashina T."/>
        </authorList>
    </citation>
    <scope>NUCLEOTIDE SEQUENCE [LARGE SCALE GENOMIC DNA]</scope>
    <source>
        <strain evidence="4 5">IC-006</strain>
    </source>
</reference>
<keyword evidence="2" id="KW-0472">Membrane</keyword>
<evidence type="ECO:0000313" key="5">
    <source>
        <dbReference type="Proteomes" id="UP000322983"/>
    </source>
</evidence>
<proteinExistence type="predicted"/>
<feature type="region of interest" description="Disordered" evidence="1">
    <location>
        <begin position="588"/>
        <end position="610"/>
    </location>
</feature>
<feature type="transmembrane region" description="Helical" evidence="2">
    <location>
        <begin position="402"/>
        <end position="424"/>
    </location>
</feature>
<feature type="transmembrane region" description="Helical" evidence="2">
    <location>
        <begin position="59"/>
        <end position="76"/>
    </location>
</feature>
<feature type="transmembrane region" description="Helical" evidence="2">
    <location>
        <begin position="330"/>
        <end position="351"/>
    </location>
</feature>
<dbReference type="GO" id="GO:0015990">
    <property type="term" value="P:electron transport coupled proton transport"/>
    <property type="evidence" value="ECO:0007669"/>
    <property type="project" value="TreeGrafter"/>
</dbReference>
<keyword evidence="2" id="KW-0812">Transmembrane</keyword>
<dbReference type="Gene3D" id="1.20.210.10">
    <property type="entry name" value="Cytochrome c oxidase-like, subunit I domain"/>
    <property type="match status" value="1"/>
</dbReference>
<dbReference type="InterPro" id="IPR023616">
    <property type="entry name" value="Cyt_c_oxase-like_su1_dom"/>
</dbReference>
<feature type="domain" description="Cytochrome oxidase subunit I profile" evidence="3">
    <location>
        <begin position="36"/>
        <end position="510"/>
    </location>
</feature>
<feature type="transmembrane region" description="Helical" evidence="2">
    <location>
        <begin position="268"/>
        <end position="288"/>
    </location>
</feature>
<keyword evidence="2" id="KW-1133">Transmembrane helix</keyword>
<dbReference type="PANTHER" id="PTHR10422">
    <property type="entry name" value="CYTOCHROME C OXIDASE SUBUNIT 1"/>
    <property type="match status" value="1"/>
</dbReference>
<feature type="transmembrane region" description="Helical" evidence="2">
    <location>
        <begin position="138"/>
        <end position="157"/>
    </location>
</feature>
<organism evidence="4 5">
    <name type="scientific">Sulfuracidifex tepidarius</name>
    <dbReference type="NCBI Taxonomy" id="1294262"/>
    <lineage>
        <taxon>Archaea</taxon>
        <taxon>Thermoproteota</taxon>
        <taxon>Thermoprotei</taxon>
        <taxon>Sulfolobales</taxon>
        <taxon>Sulfolobaceae</taxon>
        <taxon>Sulfuracidifex</taxon>
    </lineage>
</organism>
<dbReference type="PANTHER" id="PTHR10422:SF18">
    <property type="entry name" value="CYTOCHROME C OXIDASE SUBUNIT 1"/>
    <property type="match status" value="1"/>
</dbReference>
<dbReference type="GO" id="GO:0004129">
    <property type="term" value="F:cytochrome-c oxidase activity"/>
    <property type="evidence" value="ECO:0007669"/>
    <property type="project" value="InterPro"/>
</dbReference>
<feature type="transmembrane region" description="Helical" evidence="2">
    <location>
        <begin position="444"/>
        <end position="466"/>
    </location>
</feature>
<dbReference type="STRING" id="1294262.GCA_001316085_02243"/>
<feature type="transmembrane region" description="Helical" evidence="2">
    <location>
        <begin position="177"/>
        <end position="200"/>
    </location>
</feature>
<dbReference type="Pfam" id="PF00115">
    <property type="entry name" value="COX1"/>
    <property type="match status" value="1"/>
</dbReference>
<protein>
    <submittedName>
        <fullName evidence="4">Cytochrome c oxidase polypeptide 1</fullName>
    </submittedName>
</protein>
<dbReference type="GO" id="GO:0016020">
    <property type="term" value="C:membrane"/>
    <property type="evidence" value="ECO:0007669"/>
    <property type="project" value="InterPro"/>
</dbReference>
<dbReference type="InterPro" id="IPR000883">
    <property type="entry name" value="Cyt_C_Oxase_1"/>
</dbReference>